<dbReference type="PANTHER" id="PTHR46171:SF1">
    <property type="entry name" value="E3 UBIQUITIN-PROTEIN LIGASE RNF38"/>
    <property type="match status" value="1"/>
</dbReference>
<dbReference type="Gene3D" id="3.30.40.10">
    <property type="entry name" value="Zinc/RING finger domain, C3HC4 (zinc finger)"/>
    <property type="match status" value="1"/>
</dbReference>
<dbReference type="InterPro" id="IPR001841">
    <property type="entry name" value="Znf_RING"/>
</dbReference>
<dbReference type="OrthoDB" id="8062037at2759"/>
<keyword evidence="2 4" id="KW-0863">Zinc-finger</keyword>
<dbReference type="InterPro" id="IPR013083">
    <property type="entry name" value="Znf_RING/FYVE/PHD"/>
</dbReference>
<evidence type="ECO:0000259" key="6">
    <source>
        <dbReference type="PROSITE" id="PS50089"/>
    </source>
</evidence>
<feature type="compositionally biased region" description="Pro residues" evidence="5">
    <location>
        <begin position="248"/>
        <end position="259"/>
    </location>
</feature>
<name>A0A3S2MVV7_ORYJA</name>
<dbReference type="FunFam" id="3.30.40.10:FF:000024">
    <property type="entry name" value="RING finger protein 44 isoform X1"/>
    <property type="match status" value="1"/>
</dbReference>
<dbReference type="PANTHER" id="PTHR46171">
    <property type="entry name" value="GH10160P"/>
    <property type="match status" value="1"/>
</dbReference>
<dbReference type="Pfam" id="PF13639">
    <property type="entry name" value="zf-RING_2"/>
    <property type="match status" value="1"/>
</dbReference>
<feature type="region of interest" description="Disordered" evidence="5">
    <location>
        <begin position="204"/>
        <end position="410"/>
    </location>
</feature>
<organism evidence="7 8">
    <name type="scientific">Oryzias javanicus</name>
    <name type="common">Javanese ricefish</name>
    <name type="synonym">Aplocheilus javanicus</name>
    <dbReference type="NCBI Taxonomy" id="123683"/>
    <lineage>
        <taxon>Eukaryota</taxon>
        <taxon>Metazoa</taxon>
        <taxon>Chordata</taxon>
        <taxon>Craniata</taxon>
        <taxon>Vertebrata</taxon>
        <taxon>Euteleostomi</taxon>
        <taxon>Actinopterygii</taxon>
        <taxon>Neopterygii</taxon>
        <taxon>Teleostei</taxon>
        <taxon>Neoteleostei</taxon>
        <taxon>Acanthomorphata</taxon>
        <taxon>Ovalentaria</taxon>
        <taxon>Atherinomorphae</taxon>
        <taxon>Beloniformes</taxon>
        <taxon>Adrianichthyidae</taxon>
        <taxon>Oryziinae</taxon>
        <taxon>Oryzias</taxon>
    </lineage>
</organism>
<evidence type="ECO:0000313" key="8">
    <source>
        <dbReference type="Proteomes" id="UP000283210"/>
    </source>
</evidence>
<evidence type="ECO:0000256" key="5">
    <source>
        <dbReference type="SAM" id="MobiDB-lite"/>
    </source>
</evidence>
<dbReference type="SUPFAM" id="SSF57850">
    <property type="entry name" value="RING/U-box"/>
    <property type="match status" value="1"/>
</dbReference>
<sequence>MRGSASEVFLAPKAAAVRGNRRRNARNEETEEIPRKEMPIAAAGQPTTQEPRVCPRLPSTPEPVPKGSDLFEEAGAAESAGRTEGGFGFSQSLARGFIQPRASGGSPPRSPAASSSLLFHPLHHQMAMQPPRTRSRSRSGYYQQYGVGNSNAMGSNHHQQQQQQLGAHSTLAESQLRTPGSNASPGVQRLSAVPGAHRIQVAGASVGSYHCHPDPAYGEERDKSEESPSPKRQRMSSHSVLEQLTSSAPPPSTPSPPIRPWESAPPSRRQPHPHTHYLQERCLTPVRLRRSPPARRQRGRLSRPSRHLPPHHQSPIQGATPRVSPAELQDENYNRNPPSSTHQTYLTHTPSSYAQPPTAGGEGSASEEPRAFHPPTVSPRLLHHHHPHPHQQQPHGAQQQQQQQQQQQGPMVLDLHERLQQGNIPVSYTVTPVPPHGLAAPLCGSQHLPPSCSSQQQVPPCSVVFSTGQHYHPMLQACSMQHLPVPYAFPQLLSSDPQFLISSAPHLSHHPPHLPTAAQFLPFHPQQPRSPLQRIENEVDIVGEQLSVSGNFSYAHHHHHHHHQPPSSLSPSAHLQFLSHHDPLPQELFAMPYPHFMPRRFTSRRYRYQQAVPPSPYHPSFLPYFLSMLPVPPNVTPTISLELDVDDGEVENYEALLNLAERLGEAKPRGLTKADIEQLPSYRFNPNNRQSEQTLCVVCMCDFESRQLLRVLPCNHEFHAKCVDKWLKANRTCPICRADASEVQRDSE</sequence>
<feature type="compositionally biased region" description="Basic residues" evidence="5">
    <location>
        <begin position="287"/>
        <end position="310"/>
    </location>
</feature>
<feature type="region of interest" description="Disordered" evidence="5">
    <location>
        <begin position="1"/>
        <end position="69"/>
    </location>
</feature>
<reference evidence="7 8" key="1">
    <citation type="submission" date="2018-11" db="EMBL/GenBank/DDBJ databases">
        <authorList>
            <person name="Lopez-Roques C."/>
            <person name="Donnadieu C."/>
            <person name="Bouchez O."/>
            <person name="Klopp C."/>
            <person name="Cabau C."/>
            <person name="Zahm M."/>
        </authorList>
    </citation>
    <scope>NUCLEOTIDE SEQUENCE [LARGE SCALE GENOMIC DNA]</scope>
    <source>
        <strain evidence="7">RS831</strain>
        <tissue evidence="7">Whole body</tissue>
    </source>
</reference>
<proteinExistence type="predicted"/>
<feature type="region of interest" description="Disordered" evidence="5">
    <location>
        <begin position="126"/>
        <end position="170"/>
    </location>
</feature>
<dbReference type="GO" id="GO:0008270">
    <property type="term" value="F:zinc ion binding"/>
    <property type="evidence" value="ECO:0007669"/>
    <property type="project" value="UniProtKB-KW"/>
</dbReference>
<dbReference type="SMART" id="SM00184">
    <property type="entry name" value="RING"/>
    <property type="match status" value="1"/>
</dbReference>
<feature type="compositionally biased region" description="Low complexity" evidence="5">
    <location>
        <begin position="390"/>
        <end position="410"/>
    </location>
</feature>
<evidence type="ECO:0000256" key="4">
    <source>
        <dbReference type="PROSITE-ProRule" id="PRU00175"/>
    </source>
</evidence>
<evidence type="ECO:0000256" key="1">
    <source>
        <dbReference type="ARBA" id="ARBA00022723"/>
    </source>
</evidence>
<feature type="compositionally biased region" description="Basic and acidic residues" evidence="5">
    <location>
        <begin position="25"/>
        <end position="38"/>
    </location>
</feature>
<feature type="compositionally biased region" description="Basic and acidic residues" evidence="5">
    <location>
        <begin position="218"/>
        <end position="229"/>
    </location>
</feature>
<dbReference type="PROSITE" id="PS50089">
    <property type="entry name" value="ZF_RING_2"/>
    <property type="match status" value="1"/>
</dbReference>
<evidence type="ECO:0000313" key="7">
    <source>
        <dbReference type="EMBL" id="RVE75654.1"/>
    </source>
</evidence>
<dbReference type="AlphaFoldDB" id="A0A3S2MVV7"/>
<feature type="domain" description="RING-type" evidence="6">
    <location>
        <begin position="696"/>
        <end position="737"/>
    </location>
</feature>
<gene>
    <name evidence="7" type="ORF">OJAV_G00000950</name>
</gene>
<keyword evidence="3" id="KW-0862">Zinc</keyword>
<dbReference type="EMBL" id="CM012437">
    <property type="protein sequence ID" value="RVE75654.1"/>
    <property type="molecule type" value="Genomic_DNA"/>
</dbReference>
<keyword evidence="8" id="KW-1185">Reference proteome</keyword>
<dbReference type="CDD" id="cd16679">
    <property type="entry name" value="RING-H2_RNF38"/>
    <property type="match status" value="1"/>
</dbReference>
<evidence type="ECO:0000256" key="2">
    <source>
        <dbReference type="ARBA" id="ARBA00022771"/>
    </source>
</evidence>
<accession>A0A3S2MVV7</accession>
<feature type="compositionally biased region" description="Polar residues" evidence="5">
    <location>
        <begin position="138"/>
        <end position="158"/>
    </location>
</feature>
<feature type="compositionally biased region" description="Polar residues" evidence="5">
    <location>
        <begin position="334"/>
        <end position="355"/>
    </location>
</feature>
<protein>
    <recommendedName>
        <fullName evidence="6">RING-type domain-containing protein</fullName>
    </recommendedName>
</protein>
<dbReference type="Proteomes" id="UP000283210">
    <property type="component" value="Chromosome 1"/>
</dbReference>
<reference evidence="7 8" key="2">
    <citation type="submission" date="2019-01" db="EMBL/GenBank/DDBJ databases">
        <title>A chromosome length genome reference of the Java medaka (oryzias javanicus).</title>
        <authorList>
            <person name="Herpin A."/>
            <person name="Takehana Y."/>
            <person name="Naruse K."/>
            <person name="Ansai S."/>
            <person name="Kawaguchi M."/>
        </authorList>
    </citation>
    <scope>NUCLEOTIDE SEQUENCE [LARGE SCALE GENOMIC DNA]</scope>
    <source>
        <strain evidence="7">RS831</strain>
        <tissue evidence="7">Whole body</tissue>
    </source>
</reference>
<keyword evidence="1" id="KW-0479">Metal-binding</keyword>
<dbReference type="GO" id="GO:0016567">
    <property type="term" value="P:protein ubiquitination"/>
    <property type="evidence" value="ECO:0007669"/>
    <property type="project" value="TreeGrafter"/>
</dbReference>
<dbReference type="GO" id="GO:0061630">
    <property type="term" value="F:ubiquitin protein ligase activity"/>
    <property type="evidence" value="ECO:0007669"/>
    <property type="project" value="TreeGrafter"/>
</dbReference>
<evidence type="ECO:0000256" key="3">
    <source>
        <dbReference type="ARBA" id="ARBA00022833"/>
    </source>
</evidence>